<keyword evidence="1" id="KW-1133">Transmembrane helix</keyword>
<name>A0A1F8DGK4_9BACT</name>
<evidence type="ECO:0000313" key="3">
    <source>
        <dbReference type="Proteomes" id="UP000177596"/>
    </source>
</evidence>
<comment type="caution">
    <text evidence="2">The sequence shown here is derived from an EMBL/GenBank/DDBJ whole genome shotgun (WGS) entry which is preliminary data.</text>
</comment>
<dbReference type="InterPro" id="IPR013783">
    <property type="entry name" value="Ig-like_fold"/>
</dbReference>
<evidence type="ECO:0008006" key="4">
    <source>
        <dbReference type="Google" id="ProtNLM"/>
    </source>
</evidence>
<feature type="transmembrane region" description="Helical" evidence="1">
    <location>
        <begin position="39"/>
        <end position="61"/>
    </location>
</feature>
<dbReference type="SUPFAM" id="SSF49373">
    <property type="entry name" value="Invasin/intimin cell-adhesion fragments"/>
    <property type="match status" value="1"/>
</dbReference>
<proteinExistence type="predicted"/>
<dbReference type="InterPro" id="IPR008964">
    <property type="entry name" value="Invasin/intimin_cell_adhesion"/>
</dbReference>
<keyword evidence="1" id="KW-0472">Membrane</keyword>
<evidence type="ECO:0000256" key="1">
    <source>
        <dbReference type="SAM" id="Phobius"/>
    </source>
</evidence>
<accession>A0A1F8DGK4</accession>
<reference evidence="2 3" key="1">
    <citation type="journal article" date="2016" name="Nat. Commun.">
        <title>Thousands of microbial genomes shed light on interconnected biogeochemical processes in an aquifer system.</title>
        <authorList>
            <person name="Anantharaman K."/>
            <person name="Brown C.T."/>
            <person name="Hug L.A."/>
            <person name="Sharon I."/>
            <person name="Castelle C.J."/>
            <person name="Probst A.J."/>
            <person name="Thomas B.C."/>
            <person name="Singh A."/>
            <person name="Wilkins M.J."/>
            <person name="Karaoz U."/>
            <person name="Brodie E.L."/>
            <person name="Williams K.H."/>
            <person name="Hubbard S.S."/>
            <person name="Banfield J.F."/>
        </authorList>
    </citation>
    <scope>NUCLEOTIDE SEQUENCE [LARGE SCALE GENOMIC DNA]</scope>
</reference>
<dbReference type="Proteomes" id="UP000177596">
    <property type="component" value="Unassembled WGS sequence"/>
</dbReference>
<gene>
    <name evidence="2" type="ORF">A2573_00505</name>
</gene>
<protein>
    <recommendedName>
        <fullName evidence="4">Big-1 domain-containing protein</fullName>
    </recommendedName>
</protein>
<dbReference type="EMBL" id="MGIL01000022">
    <property type="protein sequence ID" value="OGM87733.1"/>
    <property type="molecule type" value="Genomic_DNA"/>
</dbReference>
<dbReference type="Gene3D" id="2.60.40.10">
    <property type="entry name" value="Immunoglobulins"/>
    <property type="match status" value="1"/>
</dbReference>
<keyword evidence="1" id="KW-0812">Transmembrane</keyword>
<organism evidence="2 3">
    <name type="scientific">Candidatus Woesebacteria bacterium RIFOXYD1_FULL_43_18</name>
    <dbReference type="NCBI Taxonomy" id="1802551"/>
    <lineage>
        <taxon>Bacteria</taxon>
        <taxon>Candidatus Woeseibacteriota</taxon>
    </lineage>
</organism>
<dbReference type="AlphaFoldDB" id="A0A1F8DGK4"/>
<evidence type="ECO:0000313" key="2">
    <source>
        <dbReference type="EMBL" id="OGM87733.1"/>
    </source>
</evidence>
<sequence length="185" mass="20102">MDADNESIVGRSIEDKSIEDEKIESENTKNERDSRRTRYIILVFIVFIILILILILFLYLIRSPLIFRSGAYSSVTTSTEKTRPAGSSGLSLENSYVFASPLRAKVGGEQIRITVYILNDRGLGISGKTVSLGGGPLQVSPIQPVTDNQGRATFDIASESAPGVYIIEAAVDGATLIQKATVTFD</sequence>